<dbReference type="AlphaFoldDB" id="Q2IDT6"/>
<dbReference type="KEGG" id="ade:Adeh_2977"/>
<dbReference type="EMBL" id="CP000251">
    <property type="protein sequence ID" value="ABC82747.1"/>
    <property type="molecule type" value="Genomic_DNA"/>
</dbReference>
<dbReference type="Proteomes" id="UP000001935">
    <property type="component" value="Chromosome"/>
</dbReference>
<accession>Q2IDT6</accession>
<reference evidence="2 3" key="1">
    <citation type="submission" date="2006-01" db="EMBL/GenBank/DDBJ databases">
        <title>Complete sequence of Anaeromyxobacter dehalogenans 2CP-C.</title>
        <authorList>
            <consortium name="US DOE Joint Genome Institute"/>
            <person name="Copeland A."/>
            <person name="Lucas S."/>
            <person name="Lapidus A."/>
            <person name="Barry K."/>
            <person name="Detter J.C."/>
            <person name="Glavina T."/>
            <person name="Hammon N."/>
            <person name="Israni S."/>
            <person name="Pitluck S."/>
            <person name="Brettin T."/>
            <person name="Bruce D."/>
            <person name="Han C."/>
            <person name="Tapia R."/>
            <person name="Gilna P."/>
            <person name="Kiss H."/>
            <person name="Schmutz J."/>
            <person name="Larimer F."/>
            <person name="Land M."/>
            <person name="Kyrpides N."/>
            <person name="Anderson I."/>
            <person name="Sanford R.A."/>
            <person name="Ritalahti K.M."/>
            <person name="Thomas H.S."/>
            <person name="Kirby J.R."/>
            <person name="Zhulin I.B."/>
            <person name="Loeffler F.E."/>
            <person name="Richardson P."/>
        </authorList>
    </citation>
    <scope>NUCLEOTIDE SEQUENCE [LARGE SCALE GENOMIC DNA]</scope>
    <source>
        <strain evidence="2 3">2CP-C</strain>
    </source>
</reference>
<dbReference type="HOGENOM" id="CLU_090664_2_0_7"/>
<proteinExistence type="predicted"/>
<protein>
    <recommendedName>
        <fullName evidence="1">LUD domain-containing protein</fullName>
    </recommendedName>
</protein>
<dbReference type="Gene3D" id="3.40.50.10420">
    <property type="entry name" value="NagB/RpiA/CoA transferase-like"/>
    <property type="match status" value="1"/>
</dbReference>
<dbReference type="Pfam" id="PF02589">
    <property type="entry name" value="LUD_dom"/>
    <property type="match status" value="1"/>
</dbReference>
<dbReference type="RefSeq" id="WP_011422029.1">
    <property type="nucleotide sequence ID" value="NC_007760.1"/>
</dbReference>
<evidence type="ECO:0000313" key="3">
    <source>
        <dbReference type="Proteomes" id="UP000001935"/>
    </source>
</evidence>
<name>Q2IDT6_ANADE</name>
<organism evidence="2 3">
    <name type="scientific">Anaeromyxobacter dehalogenans (strain 2CP-C)</name>
    <dbReference type="NCBI Taxonomy" id="290397"/>
    <lineage>
        <taxon>Bacteria</taxon>
        <taxon>Pseudomonadati</taxon>
        <taxon>Myxococcota</taxon>
        <taxon>Myxococcia</taxon>
        <taxon>Myxococcales</taxon>
        <taxon>Cystobacterineae</taxon>
        <taxon>Anaeromyxobacteraceae</taxon>
        <taxon>Anaeromyxobacter</taxon>
    </lineage>
</organism>
<evidence type="ECO:0000259" key="1">
    <source>
        <dbReference type="Pfam" id="PF02589"/>
    </source>
</evidence>
<dbReference type="InterPro" id="IPR037171">
    <property type="entry name" value="NagB/RpiA_transferase-like"/>
</dbReference>
<evidence type="ECO:0000313" key="2">
    <source>
        <dbReference type="EMBL" id="ABC82747.1"/>
    </source>
</evidence>
<dbReference type="InterPro" id="IPR003741">
    <property type="entry name" value="LUD_dom"/>
</dbReference>
<dbReference type="PANTHER" id="PTHR43682:SF1">
    <property type="entry name" value="LACTATE UTILIZATION PROTEIN C"/>
    <property type="match status" value="1"/>
</dbReference>
<dbReference type="InterPro" id="IPR024185">
    <property type="entry name" value="FTHF_cligase-like_sf"/>
</dbReference>
<feature type="domain" description="LUD" evidence="1">
    <location>
        <begin position="96"/>
        <end position="195"/>
    </location>
</feature>
<dbReference type="SUPFAM" id="SSF100950">
    <property type="entry name" value="NagB/RpiA/CoA transferase-like"/>
    <property type="match status" value="1"/>
</dbReference>
<gene>
    <name evidence="2" type="ordered locus">Adeh_2977</name>
</gene>
<sequence>MDSREEILAALRRAAPPDPGLPSEPVRGTPYADLALQLAEAVRAVGGAFQRVPDAAALREGVAALAARLEARRVVSRVPEAGAGTAGAAEVADPHQLEGVDLAVIPGRFAVAENGAVWVAGEDLGHRAVFVIAQHLALVVPAAEIVNDLHEAYARIRFDGPGFGLFVAGPSKTADIEQALVIGAHGARSCTVFLVG</sequence>
<dbReference type="eggNOG" id="COG1556">
    <property type="taxonomic scope" value="Bacteria"/>
</dbReference>
<dbReference type="PANTHER" id="PTHR43682">
    <property type="entry name" value="LACTATE UTILIZATION PROTEIN C"/>
    <property type="match status" value="1"/>
</dbReference>
<dbReference type="OrthoDB" id="9794187at2"/>
<dbReference type="STRING" id="290397.Adeh_2977"/>